<keyword evidence="1 11" id="KW-0813">Transport</keyword>
<comment type="caution">
    <text evidence="13">The sequence shown here is derived from an EMBL/GenBank/DDBJ whole genome shotgun (WGS) entry which is preliminary data.</text>
</comment>
<evidence type="ECO:0000256" key="5">
    <source>
        <dbReference type="ARBA" id="ARBA00022741"/>
    </source>
</evidence>
<evidence type="ECO:0000256" key="3">
    <source>
        <dbReference type="ARBA" id="ARBA00022538"/>
    </source>
</evidence>
<keyword evidence="3 11" id="KW-0633">Potassium transport</keyword>
<keyword evidence="14" id="KW-1185">Reference proteome</keyword>
<comment type="function">
    <text evidence="11">Part of the high-affinity ATP-driven potassium transport (or Kdp) system, which catalyzes the hydrolysis of ATP coupled with the electrogenic transport of potassium into the cytoplasm. This subunit acts as a catalytic chaperone that increases the ATP-binding affinity of the ATP-hydrolyzing subunit KdpB by the formation of a transient KdpB/KdpC/ATP ternary complex.</text>
</comment>
<evidence type="ECO:0000256" key="1">
    <source>
        <dbReference type="ARBA" id="ARBA00022448"/>
    </source>
</evidence>
<dbReference type="HAMAP" id="MF_00276">
    <property type="entry name" value="KdpC"/>
    <property type="match status" value="1"/>
</dbReference>
<dbReference type="GO" id="GO:0008556">
    <property type="term" value="F:P-type potassium transmembrane transporter activity"/>
    <property type="evidence" value="ECO:0007669"/>
    <property type="project" value="InterPro"/>
</dbReference>
<dbReference type="AlphaFoldDB" id="A0A0Q1A8N8"/>
<evidence type="ECO:0000256" key="9">
    <source>
        <dbReference type="ARBA" id="ARBA00023065"/>
    </source>
</evidence>
<evidence type="ECO:0000256" key="4">
    <source>
        <dbReference type="ARBA" id="ARBA00022692"/>
    </source>
</evidence>
<evidence type="ECO:0000256" key="8">
    <source>
        <dbReference type="ARBA" id="ARBA00022989"/>
    </source>
</evidence>
<dbReference type="GO" id="GO:0005524">
    <property type="term" value="F:ATP binding"/>
    <property type="evidence" value="ECO:0007669"/>
    <property type="project" value="UniProtKB-UniRule"/>
</dbReference>
<dbReference type="InterPro" id="IPR003820">
    <property type="entry name" value="KdpC"/>
</dbReference>
<dbReference type="PIRSF" id="PIRSF001296">
    <property type="entry name" value="K_ATPase_KdpC"/>
    <property type="match status" value="1"/>
</dbReference>
<keyword evidence="7 11" id="KW-0630">Potassium</keyword>
<reference evidence="13 14" key="1">
    <citation type="submission" date="2015-10" db="EMBL/GenBank/DDBJ databases">
        <title>Corynebacteirum lowii and Corynebacterium oculi species nova, derived from human clinical disease and and emended description of Corynebacterium mastiditis.</title>
        <authorList>
            <person name="Bernard K."/>
            <person name="Pacheco A.L."/>
            <person name="Mcdougall C."/>
            <person name="Burtx T."/>
            <person name="Weibe D."/>
            <person name="Tyler S."/>
            <person name="Olson A.B."/>
            <person name="Cnockaert M."/>
            <person name="Eguchi H."/>
            <person name="Kuwahara T."/>
            <person name="Nakayama-Imaohji H."/>
            <person name="Boudewijins M."/>
            <person name="Van Hoecke F."/>
            <person name="Bernier A.-M."/>
            <person name="Vandamme P."/>
        </authorList>
    </citation>
    <scope>NUCLEOTIDE SEQUENCE [LARGE SCALE GENOMIC DNA]</scope>
    <source>
        <strain evidence="13 14">NML 130210</strain>
    </source>
</reference>
<keyword evidence="9 11" id="KW-0406">Ion transport</keyword>
<comment type="similarity">
    <text evidence="11">Belongs to the KdpC family.</text>
</comment>
<feature type="transmembrane region" description="Helical" evidence="11">
    <location>
        <begin position="20"/>
        <end position="43"/>
    </location>
</feature>
<keyword evidence="10 11" id="KW-0472">Membrane</keyword>
<evidence type="ECO:0000313" key="13">
    <source>
        <dbReference type="EMBL" id="KQB83137.1"/>
    </source>
</evidence>
<dbReference type="STRING" id="1544416.Cocul_02109"/>
<gene>
    <name evidence="11 13" type="primary">kdpC</name>
    <name evidence="13" type="ORF">Cocul_02109</name>
</gene>
<keyword evidence="8 11" id="KW-1133">Transmembrane helix</keyword>
<keyword evidence="13" id="KW-0378">Hydrolase</keyword>
<dbReference type="EMBL" id="LKST01000004">
    <property type="protein sequence ID" value="KQB83137.1"/>
    <property type="molecule type" value="Genomic_DNA"/>
</dbReference>
<dbReference type="GO" id="GO:0016787">
    <property type="term" value="F:hydrolase activity"/>
    <property type="evidence" value="ECO:0007669"/>
    <property type="project" value="UniProtKB-KW"/>
</dbReference>
<accession>A0A0Q1A8N8</accession>
<evidence type="ECO:0000256" key="10">
    <source>
        <dbReference type="ARBA" id="ARBA00023136"/>
    </source>
</evidence>
<comment type="subcellular location">
    <subcellularLocation>
        <location evidence="11">Cell membrane</location>
        <topology evidence="11">Single-pass membrane protein</topology>
    </subcellularLocation>
</comment>
<dbReference type="OrthoDB" id="9788285at2"/>
<keyword evidence="6 11" id="KW-0067">ATP-binding</keyword>
<dbReference type="RefSeq" id="WP_055123177.1">
    <property type="nucleotide sequence ID" value="NZ_LKST01000004.1"/>
</dbReference>
<sequence length="198" mass="20510">MTSFPLSRALRAARAGGVALALFTLILGLCYPLFLVGFGAVVLPHQAAGSPLYDSAGNLRGSALLAQAPQGDAWFYPRPSAGAGQASNASPADPAHRQEVEERRRDVSAREHLAPGEVPPEALTASGSGLDPHVSQEYAEAQVPRVARHTGLSEARLRDLIARSRQRHALPGSPGGALVNVTTLNAALADAVTDGAAQ</sequence>
<name>A0A0Q1A8N8_9CORY</name>
<proteinExistence type="inferred from homology"/>
<evidence type="ECO:0000313" key="14">
    <source>
        <dbReference type="Proteomes" id="UP000050517"/>
    </source>
</evidence>
<dbReference type="PANTHER" id="PTHR30042:SF2">
    <property type="entry name" value="POTASSIUM-TRANSPORTING ATPASE KDPC SUBUNIT"/>
    <property type="match status" value="1"/>
</dbReference>
<dbReference type="PATRIC" id="fig|1544416.3.peg.2104"/>
<keyword evidence="5 11" id="KW-0547">Nucleotide-binding</keyword>
<organism evidence="13 14">
    <name type="scientific">Corynebacterium oculi</name>
    <dbReference type="NCBI Taxonomy" id="1544416"/>
    <lineage>
        <taxon>Bacteria</taxon>
        <taxon>Bacillati</taxon>
        <taxon>Actinomycetota</taxon>
        <taxon>Actinomycetes</taxon>
        <taxon>Mycobacteriales</taxon>
        <taxon>Corynebacteriaceae</taxon>
        <taxon>Corynebacterium</taxon>
    </lineage>
</organism>
<keyword evidence="4 11" id="KW-0812">Transmembrane</keyword>
<dbReference type="PANTHER" id="PTHR30042">
    <property type="entry name" value="POTASSIUM-TRANSPORTING ATPASE C CHAIN"/>
    <property type="match status" value="1"/>
</dbReference>
<evidence type="ECO:0000256" key="2">
    <source>
        <dbReference type="ARBA" id="ARBA00022475"/>
    </source>
</evidence>
<protein>
    <recommendedName>
        <fullName evidence="11">Potassium-transporting ATPase KdpC subunit</fullName>
    </recommendedName>
    <alternativeName>
        <fullName evidence="11">ATP phosphohydrolase [potassium-transporting] C chain</fullName>
    </alternativeName>
    <alternativeName>
        <fullName evidence="11">Potassium-binding and translocating subunit C</fullName>
    </alternativeName>
    <alternativeName>
        <fullName evidence="11">Potassium-translocating ATPase C chain</fullName>
    </alternativeName>
</protein>
<dbReference type="Proteomes" id="UP000050517">
    <property type="component" value="Unassembled WGS sequence"/>
</dbReference>
<dbReference type="Pfam" id="PF02669">
    <property type="entry name" value="KdpC"/>
    <property type="match status" value="1"/>
</dbReference>
<evidence type="ECO:0000256" key="12">
    <source>
        <dbReference type="SAM" id="MobiDB-lite"/>
    </source>
</evidence>
<comment type="subunit">
    <text evidence="11">The system is composed of three essential subunits: KdpA, KdpB and KdpC.</text>
</comment>
<feature type="compositionally biased region" description="Basic and acidic residues" evidence="12">
    <location>
        <begin position="94"/>
        <end position="114"/>
    </location>
</feature>
<dbReference type="GO" id="GO:0005886">
    <property type="term" value="C:plasma membrane"/>
    <property type="evidence" value="ECO:0007669"/>
    <property type="project" value="UniProtKB-SubCell"/>
</dbReference>
<feature type="region of interest" description="Disordered" evidence="12">
    <location>
        <begin position="76"/>
        <end position="132"/>
    </location>
</feature>
<evidence type="ECO:0000256" key="7">
    <source>
        <dbReference type="ARBA" id="ARBA00022958"/>
    </source>
</evidence>
<evidence type="ECO:0000256" key="11">
    <source>
        <dbReference type="HAMAP-Rule" id="MF_00276"/>
    </source>
</evidence>
<keyword evidence="2 11" id="KW-1003">Cell membrane</keyword>
<evidence type="ECO:0000256" key="6">
    <source>
        <dbReference type="ARBA" id="ARBA00022840"/>
    </source>
</evidence>